<evidence type="ECO:0000256" key="11">
    <source>
        <dbReference type="ARBA" id="ARBA00022982"/>
    </source>
</evidence>
<feature type="transmembrane region" description="Helical" evidence="18">
    <location>
        <begin position="57"/>
        <end position="77"/>
    </location>
</feature>
<evidence type="ECO:0000259" key="19">
    <source>
        <dbReference type="Pfam" id="PF00361"/>
    </source>
</evidence>
<keyword evidence="14 18" id="KW-0830">Ubiquinone</keyword>
<evidence type="ECO:0000256" key="14">
    <source>
        <dbReference type="ARBA" id="ARBA00023075"/>
    </source>
</evidence>
<dbReference type="InterPro" id="IPR001750">
    <property type="entry name" value="ND/Mrp_TM"/>
</dbReference>
<sequence>MNKFKIKISMIMLMILSVIMGLNMSNWLSMWMSMEINLISFIPIIYSFKSMESSKKCMIYLLVQSLSSMMFMFLILSKNANMMLNTLNLNLMLMLTMMIKMGLPPFHFWLPEFMNKMNWINLFILMIIQKIIPLYITSQIINMINSILYIMIISTIISSILGINQTSLNKMMAFSSMNHTTWMISSMKINNFMWIYYLTLYMLITFTICLFMELNSMFYINQMLNNKNSMMENINNSIMILSMGGIPPFLGFTPKWMVINLLIINKMFTMSFILIMTSIITLIFYLKMMTILMINNSIVNKFQTLKMNKKYQNLPLMTNMMIPISIIISMT</sequence>
<feature type="transmembrane region" description="Helical" evidence="18">
    <location>
        <begin position="122"/>
        <end position="141"/>
    </location>
</feature>
<evidence type="ECO:0000256" key="10">
    <source>
        <dbReference type="ARBA" id="ARBA00022967"/>
    </source>
</evidence>
<dbReference type="PANTHER" id="PTHR46552">
    <property type="entry name" value="NADH-UBIQUINONE OXIDOREDUCTASE CHAIN 2"/>
    <property type="match status" value="1"/>
</dbReference>
<evidence type="ECO:0000256" key="16">
    <source>
        <dbReference type="ARBA" id="ARBA00023136"/>
    </source>
</evidence>
<evidence type="ECO:0000256" key="6">
    <source>
        <dbReference type="ARBA" id="ARBA00022448"/>
    </source>
</evidence>
<keyword evidence="13 18" id="KW-0520">NAD</keyword>
<feature type="transmembrane region" description="Helical" evidence="18">
    <location>
        <begin position="7"/>
        <end position="24"/>
    </location>
</feature>
<proteinExistence type="inferred from homology"/>
<dbReference type="GO" id="GO:0005743">
    <property type="term" value="C:mitochondrial inner membrane"/>
    <property type="evidence" value="ECO:0007669"/>
    <property type="project" value="UniProtKB-SubCell"/>
</dbReference>
<feature type="transmembrane region" description="Helical" evidence="18">
    <location>
        <begin position="147"/>
        <end position="164"/>
    </location>
</feature>
<comment type="catalytic activity">
    <reaction evidence="17 18">
        <text>a ubiquinone + NADH + 5 H(+)(in) = a ubiquinol + NAD(+) + 4 H(+)(out)</text>
        <dbReference type="Rhea" id="RHEA:29091"/>
        <dbReference type="Rhea" id="RHEA-COMP:9565"/>
        <dbReference type="Rhea" id="RHEA-COMP:9566"/>
        <dbReference type="ChEBI" id="CHEBI:15378"/>
        <dbReference type="ChEBI" id="CHEBI:16389"/>
        <dbReference type="ChEBI" id="CHEBI:17976"/>
        <dbReference type="ChEBI" id="CHEBI:57540"/>
        <dbReference type="ChEBI" id="CHEBI:57945"/>
        <dbReference type="EC" id="7.1.1.2"/>
    </reaction>
</comment>
<dbReference type="GO" id="GO:0006120">
    <property type="term" value="P:mitochondrial electron transport, NADH to ubiquinone"/>
    <property type="evidence" value="ECO:0007669"/>
    <property type="project" value="InterPro"/>
</dbReference>
<comment type="similarity">
    <text evidence="3 18">Belongs to the complex I subunit 2 family.</text>
</comment>
<evidence type="ECO:0000256" key="15">
    <source>
        <dbReference type="ARBA" id="ARBA00023128"/>
    </source>
</evidence>
<comment type="subcellular location">
    <subcellularLocation>
        <location evidence="2 18">Mitochondrion inner membrane</location>
        <topology evidence="2 18">Multi-pass membrane protein</topology>
    </subcellularLocation>
</comment>
<dbReference type="EMBL" id="MW619689">
    <property type="protein sequence ID" value="UPL65844.1"/>
    <property type="molecule type" value="Genomic_DNA"/>
</dbReference>
<feature type="domain" description="NADH:quinone oxidoreductase/Mrp antiporter transmembrane" evidence="19">
    <location>
        <begin position="25"/>
        <end position="281"/>
    </location>
</feature>
<keyword evidence="12 18" id="KW-1133">Transmembrane helix</keyword>
<feature type="transmembrane region" description="Helical" evidence="18">
    <location>
        <begin position="194"/>
        <end position="214"/>
    </location>
</feature>
<organism evidence="20">
    <name type="scientific">Cantacader sp</name>
    <dbReference type="NCBI Taxonomy" id="2931283"/>
    <lineage>
        <taxon>Eukaryota</taxon>
        <taxon>Metazoa</taxon>
        <taxon>Ecdysozoa</taxon>
        <taxon>Arthropoda</taxon>
        <taxon>Hexapoda</taxon>
        <taxon>Insecta</taxon>
        <taxon>Pterygota</taxon>
        <taxon>Neoptera</taxon>
        <taxon>Paraneoptera</taxon>
        <taxon>Hemiptera</taxon>
        <taxon>Heteroptera</taxon>
        <taxon>Panheteroptera</taxon>
        <taxon>Cimicomorpha</taxon>
        <taxon>Tingidae</taxon>
        <taxon>Cantacader</taxon>
    </lineage>
</organism>
<name>A0A8T9ZYH8_9HEMI</name>
<dbReference type="PANTHER" id="PTHR46552:SF1">
    <property type="entry name" value="NADH-UBIQUINONE OXIDOREDUCTASE CHAIN 2"/>
    <property type="match status" value="1"/>
</dbReference>
<evidence type="ECO:0000256" key="1">
    <source>
        <dbReference type="ARBA" id="ARBA00003257"/>
    </source>
</evidence>
<keyword evidence="6" id="KW-0813">Transport</keyword>
<evidence type="ECO:0000256" key="9">
    <source>
        <dbReference type="ARBA" id="ARBA00022792"/>
    </source>
</evidence>
<keyword evidence="7 18" id="KW-0679">Respiratory chain</keyword>
<evidence type="ECO:0000256" key="2">
    <source>
        <dbReference type="ARBA" id="ARBA00004448"/>
    </source>
</evidence>
<evidence type="ECO:0000256" key="12">
    <source>
        <dbReference type="ARBA" id="ARBA00022989"/>
    </source>
</evidence>
<dbReference type="GO" id="GO:0008137">
    <property type="term" value="F:NADH dehydrogenase (ubiquinone) activity"/>
    <property type="evidence" value="ECO:0007669"/>
    <property type="project" value="UniProtKB-EC"/>
</dbReference>
<feature type="transmembrane region" description="Helical" evidence="18">
    <location>
        <begin position="234"/>
        <end position="252"/>
    </location>
</feature>
<feature type="transmembrane region" description="Helical" evidence="18">
    <location>
        <begin position="89"/>
        <end position="110"/>
    </location>
</feature>
<dbReference type="InterPro" id="IPR003917">
    <property type="entry name" value="NADH_UbQ_OxRdtase_chain2"/>
</dbReference>
<evidence type="ECO:0000256" key="13">
    <source>
        <dbReference type="ARBA" id="ARBA00023027"/>
    </source>
</evidence>
<evidence type="ECO:0000256" key="5">
    <source>
        <dbReference type="ARBA" id="ARBA00021008"/>
    </source>
</evidence>
<evidence type="ECO:0000313" key="20">
    <source>
        <dbReference type="EMBL" id="UPL65844.1"/>
    </source>
</evidence>
<comment type="function">
    <text evidence="18">Core subunit of the mitochondrial membrane respiratory chain NADH dehydrogenase (Complex I) which catalyzes electron transfer from NADH through the respiratory chain, using ubiquinone as an electron acceptor. Essential for the catalytic activity and assembly of complex I.</text>
</comment>
<dbReference type="EC" id="7.1.1.2" evidence="4 18"/>
<feature type="transmembrane region" description="Helical" evidence="18">
    <location>
        <begin position="272"/>
        <end position="294"/>
    </location>
</feature>
<dbReference type="Pfam" id="PF00361">
    <property type="entry name" value="Proton_antipo_M"/>
    <property type="match status" value="1"/>
</dbReference>
<dbReference type="InterPro" id="IPR050175">
    <property type="entry name" value="Complex_I_Subunit_2"/>
</dbReference>
<keyword evidence="15 18" id="KW-0496">Mitochondrion</keyword>
<reference evidence="20" key="1">
    <citation type="journal article" date="2022" name="Cladistics">
        <title>Diversification of the phytophagous lineages of true bugs (Insecta: Hemiptera: Heteroptera) shortly after that of the flowering plants.</title>
        <authorList>
            <person name="Ye F."/>
            <person name="Kment P."/>
            <person name="Redei D."/>
            <person name="Luo J.Y."/>
            <person name="Wang Y.H."/>
            <person name="Kuechler S.M."/>
            <person name="Zhang W.W."/>
            <person name="Chen P.P."/>
            <person name="Wu H.Y."/>
            <person name="Wu Y.Z."/>
            <person name="Sun X.Y."/>
            <person name="Ding L."/>
            <person name="Wang Y.R."/>
            <person name="Xie Q."/>
        </authorList>
    </citation>
    <scope>NUCLEOTIDE SEQUENCE</scope>
</reference>
<keyword evidence="9 18" id="KW-0999">Mitochondrion inner membrane</keyword>
<accession>A0A8T9ZYH8</accession>
<keyword evidence="10 18" id="KW-1278">Translocase</keyword>
<evidence type="ECO:0000256" key="7">
    <source>
        <dbReference type="ARBA" id="ARBA00022660"/>
    </source>
</evidence>
<keyword evidence="11 18" id="KW-0249">Electron transport</keyword>
<evidence type="ECO:0000256" key="18">
    <source>
        <dbReference type="RuleBase" id="RU003403"/>
    </source>
</evidence>
<dbReference type="PRINTS" id="PR01436">
    <property type="entry name" value="NADHDHGNASE2"/>
</dbReference>
<evidence type="ECO:0000256" key="3">
    <source>
        <dbReference type="ARBA" id="ARBA00007012"/>
    </source>
</evidence>
<comment type="function">
    <text evidence="1">Core subunit of the mitochondrial membrane respiratory chain NADH dehydrogenase (Complex I) that is believed to belong to the minimal assembly required for catalysis. Complex I functions in the transfer of electrons from NADH to the respiratory chain. The immediate electron acceptor for the enzyme is believed to be ubiquinone.</text>
</comment>
<evidence type="ECO:0000256" key="17">
    <source>
        <dbReference type="ARBA" id="ARBA00049551"/>
    </source>
</evidence>
<dbReference type="AlphaFoldDB" id="A0A8T9ZYH8"/>
<keyword evidence="16 18" id="KW-0472">Membrane</keyword>
<keyword evidence="8 18" id="KW-0812">Transmembrane</keyword>
<evidence type="ECO:0000256" key="8">
    <source>
        <dbReference type="ARBA" id="ARBA00022692"/>
    </source>
</evidence>
<evidence type="ECO:0000256" key="4">
    <source>
        <dbReference type="ARBA" id="ARBA00012944"/>
    </source>
</evidence>
<geneLocation type="mitochondrion" evidence="20"/>
<protein>
    <recommendedName>
        <fullName evidence="5 18">NADH-ubiquinone oxidoreductase chain 2</fullName>
        <ecNumber evidence="4 18">7.1.1.2</ecNumber>
    </recommendedName>
</protein>